<feature type="coiled-coil region" evidence="1">
    <location>
        <begin position="387"/>
        <end position="496"/>
    </location>
</feature>
<dbReference type="InterPro" id="IPR055310">
    <property type="entry name" value="CEP112"/>
</dbReference>
<evidence type="ECO:0000259" key="2">
    <source>
        <dbReference type="Pfam" id="PF14846"/>
    </source>
</evidence>
<dbReference type="PANTHER" id="PTHR18871:SF2">
    <property type="entry name" value="CENTROSOMAL PROTEIN OF 112 KDA"/>
    <property type="match status" value="1"/>
</dbReference>
<dbReference type="AlphaFoldDB" id="A0A6F9D9K4"/>
<feature type="coiled-coil region" evidence="1">
    <location>
        <begin position="242"/>
        <end position="269"/>
    </location>
</feature>
<dbReference type="InterPro" id="IPR027831">
    <property type="entry name" value="DUF4485"/>
</dbReference>
<evidence type="ECO:0000313" key="3">
    <source>
        <dbReference type="EMBL" id="CAB3229848.1"/>
    </source>
</evidence>
<dbReference type="EMBL" id="LR783828">
    <property type="protein sequence ID" value="CAB3229848.1"/>
    <property type="molecule type" value="mRNA"/>
</dbReference>
<feature type="coiled-coil region" evidence="1">
    <location>
        <begin position="726"/>
        <end position="797"/>
    </location>
</feature>
<feature type="coiled-coil region" evidence="1">
    <location>
        <begin position="520"/>
        <end position="699"/>
    </location>
</feature>
<dbReference type="PANTHER" id="PTHR18871">
    <property type="entry name" value="CENTROSOMAL PROTEIN OF 112 KDA"/>
    <property type="match status" value="1"/>
</dbReference>
<evidence type="ECO:0000256" key="1">
    <source>
        <dbReference type="SAM" id="Coils"/>
    </source>
</evidence>
<feature type="coiled-coil region" evidence="1">
    <location>
        <begin position="824"/>
        <end position="910"/>
    </location>
</feature>
<reference evidence="3" key="1">
    <citation type="submission" date="2020-04" db="EMBL/GenBank/DDBJ databases">
        <authorList>
            <person name="Neveu A P."/>
        </authorList>
    </citation>
    <scope>NUCLEOTIDE SEQUENCE</scope>
    <source>
        <tissue evidence="3">Whole embryo</tissue>
    </source>
</reference>
<gene>
    <name evidence="3" type="primary">Cep112</name>
</gene>
<feature type="domain" description="DUF4485" evidence="2">
    <location>
        <begin position="17"/>
        <end position="99"/>
    </location>
</feature>
<name>A0A6F9D9K4_9ASCI</name>
<accession>A0A6F9D9K4</accession>
<proteinExistence type="evidence at transcript level"/>
<organism evidence="3">
    <name type="scientific">Phallusia mammillata</name>
    <dbReference type="NCBI Taxonomy" id="59560"/>
    <lineage>
        <taxon>Eukaryota</taxon>
        <taxon>Metazoa</taxon>
        <taxon>Chordata</taxon>
        <taxon>Tunicata</taxon>
        <taxon>Ascidiacea</taxon>
        <taxon>Phlebobranchia</taxon>
        <taxon>Ascidiidae</taxon>
        <taxon>Phallusia</taxon>
    </lineage>
</organism>
<dbReference type="Pfam" id="PF14846">
    <property type="entry name" value="DUF4485"/>
    <property type="match status" value="1"/>
</dbReference>
<sequence>MSNSLNEYFVEPRVMRMDAEFDQYLVDMKPHVLRLPHKTERQRCALWIKKLCEPVGSSTARKNRNMHAKMLLRMLQRGTLDGPFASSPEAGPLSTLPSYMSIFFDEPQEATRHHEMNRNQVSTPDWAKNELQESSTFLLGDKENEDFVSNTKPYVTSSPLQARNVHYKASEVPEHGYTGRYSPIQKLDFKDTLKGSTFRDEQSLVRMHEKELEMKTKVLEARFHEEKLKLQHKHDLAVQKILDRKNNEIEELKSHYKTKEKDYEESKRKMEKKAVQSAAKERQAMKDANDKEVDDLKSLIDETAENLRSEYEAKIHDMAGNMERDKYELQKTHTKNIQELLDDTNHRLGTMEEEYNTQTQATKLVVSELEGRVAQLTQETESLGSVKQSLLAEKQQVCNERDRMQAELRVSLERCEDLRKELQTQKRDAATASKSTISRLEASIEYLKQESSLTASKAQETIRDLEDQIQGLKHAVQDSEQQRQRELRERESLHQQDVMNMQHLHDKQVHGLKSEWDQDKSQANRTIKSLEVVIKEKDEQIVRMTVAQKQSGLQAEQAIESYKKQVNEAQEKVYNDMRGQLEKMGADLEQSKLTRDKLQDEFRKQIEELKERHNEELTETRVMYEHEKGILSQRSNSERDHIVREYEKQLSSSEVRLREALEEQEKIAEERRVQHQEVVSGLEQQIRDLREELVSANALRRQQLVELGLLREEERQKAARDNDMAVARLEAEIDRQRMEMHQQHAAELERQTQKAKSRLDQMEEDYRQQLDRAQDRISDAQRKENDARDRLVGMQKEVEDLIVQNSAKLEDEQNKIRAQMGAAIMNSQTELENEREKCHQIQREMQTLEYELKDQITRVKMQYEERMKGLLPKSLKDDLEETISCLKSQVKSLQQRTEILQDEVEAERVRSTMQSVDSLKL</sequence>
<protein>
    <submittedName>
        <fullName evidence="3">Centrosomal protein of 112 kDa-like</fullName>
    </submittedName>
</protein>
<keyword evidence="1" id="KW-0175">Coiled coil</keyword>